<evidence type="ECO:0000256" key="7">
    <source>
        <dbReference type="ARBA" id="ARBA00023235"/>
    </source>
</evidence>
<feature type="domain" description="Mannose-6-phosphate isomerase cupin" evidence="12">
    <location>
        <begin position="457"/>
        <end position="532"/>
    </location>
</feature>
<protein>
    <recommendedName>
        <fullName evidence="4">mannose-6-phosphate isomerase</fullName>
        <ecNumber evidence="4">5.3.1.8</ecNumber>
    </recommendedName>
    <alternativeName>
        <fullName evidence="8">Phosphohexomutase</fullName>
    </alternativeName>
    <alternativeName>
        <fullName evidence="9">Phosphomannose isomerase</fullName>
    </alternativeName>
</protein>
<name>A0ABR9MZX6_9MICO</name>
<feature type="region of interest" description="Disordered" evidence="10">
    <location>
        <begin position="132"/>
        <end position="187"/>
    </location>
</feature>
<evidence type="ECO:0000256" key="2">
    <source>
        <dbReference type="ARBA" id="ARBA00001947"/>
    </source>
</evidence>
<dbReference type="EC" id="5.3.1.8" evidence="4"/>
<keyword evidence="6" id="KW-0862">Zinc</keyword>
<dbReference type="PRINTS" id="PR00714">
    <property type="entry name" value="MAN6PISMRASE"/>
</dbReference>
<feature type="compositionally biased region" description="Low complexity" evidence="10">
    <location>
        <begin position="148"/>
        <end position="167"/>
    </location>
</feature>
<dbReference type="PANTHER" id="PTHR10309">
    <property type="entry name" value="MANNOSE-6-PHOSPHATE ISOMERASE"/>
    <property type="match status" value="1"/>
</dbReference>
<evidence type="ECO:0000259" key="12">
    <source>
        <dbReference type="Pfam" id="PF21621"/>
    </source>
</evidence>
<evidence type="ECO:0000259" key="11">
    <source>
        <dbReference type="Pfam" id="PF20511"/>
    </source>
</evidence>
<evidence type="ECO:0000256" key="4">
    <source>
        <dbReference type="ARBA" id="ARBA00011956"/>
    </source>
</evidence>
<dbReference type="NCBIfam" id="TIGR00218">
    <property type="entry name" value="manA"/>
    <property type="match status" value="1"/>
</dbReference>
<feature type="domain" description="Phosphomannose isomerase type I catalytic" evidence="11">
    <location>
        <begin position="191"/>
        <end position="283"/>
    </location>
</feature>
<comment type="cofactor">
    <cofactor evidence="2">
        <name>Zn(2+)</name>
        <dbReference type="ChEBI" id="CHEBI:29105"/>
    </cofactor>
</comment>
<evidence type="ECO:0000256" key="8">
    <source>
        <dbReference type="ARBA" id="ARBA00029741"/>
    </source>
</evidence>
<dbReference type="InterPro" id="IPR011051">
    <property type="entry name" value="RmlC_Cupin_sf"/>
</dbReference>
<evidence type="ECO:0000313" key="14">
    <source>
        <dbReference type="Proteomes" id="UP000625527"/>
    </source>
</evidence>
<evidence type="ECO:0000256" key="10">
    <source>
        <dbReference type="SAM" id="MobiDB-lite"/>
    </source>
</evidence>
<feature type="compositionally biased region" description="Low complexity" evidence="10">
    <location>
        <begin position="60"/>
        <end position="72"/>
    </location>
</feature>
<proteinExistence type="inferred from homology"/>
<comment type="caution">
    <text evidence="13">The sequence shown here is derived from an EMBL/GenBank/DDBJ whole genome shotgun (WGS) entry which is preliminary data.</text>
</comment>
<sequence length="536" mass="56289">MASPYRLFRHHTDPGPYLLNSEEITRSAGEVEGQRPAISDFSCARPPRLSCRYDDAAYSAVSSTATPSSSDQPSPPLLSPDTPVSATPDKLARVRPTDAPLRLRNTVQTYDWGAYDAIPRLLGAEPDGTPHAELWLGAHPSAPSRAYPAGDPADPASGDGAPSPAGARDSAGRPGDPVPSGDPVADDGVTLHALIRSAPDAMLGKRVADEFGPRLPYLLKVLAARRALSLQVHPKPHTAREGFNRENRLGLPAGSPKRSFHDDQHKPEMLVALTQFEGLAGLRGTRAALSLLDGLGGKLVDDVVGALRADRSATGMRAAFDVLIRARQDTGCRADIERTVDSVRERLAAGSPFERADRTVVDLADQHPGDPGAIASLLMNRFTLEPGEALFTPAGELHAYLSGVGVEVMASSDNVLRAGLTSKLVDATALVECASFAARPPVLPEVATSGGRGQVQTYRAPVPEFALTLADVDPSENVELPDDGPRIVLCLDGETTLTCGNGATTRLARGASAFVPDAAGALTLTGTGHVVCAWVP</sequence>
<dbReference type="Pfam" id="PF21621">
    <property type="entry name" value="MPI_cupin_dom"/>
    <property type="match status" value="1"/>
</dbReference>
<evidence type="ECO:0000256" key="1">
    <source>
        <dbReference type="ARBA" id="ARBA00000757"/>
    </source>
</evidence>
<feature type="region of interest" description="Disordered" evidence="10">
    <location>
        <begin position="238"/>
        <end position="262"/>
    </location>
</feature>
<dbReference type="EMBL" id="JADAQT010000084">
    <property type="protein sequence ID" value="MBE1876383.1"/>
    <property type="molecule type" value="Genomic_DNA"/>
</dbReference>
<evidence type="ECO:0000256" key="3">
    <source>
        <dbReference type="ARBA" id="ARBA00010772"/>
    </source>
</evidence>
<evidence type="ECO:0000256" key="6">
    <source>
        <dbReference type="ARBA" id="ARBA00022833"/>
    </source>
</evidence>
<dbReference type="InterPro" id="IPR014710">
    <property type="entry name" value="RmlC-like_jellyroll"/>
</dbReference>
<dbReference type="SUPFAM" id="SSF51182">
    <property type="entry name" value="RmlC-like cupins"/>
    <property type="match status" value="2"/>
</dbReference>
<feature type="domain" description="Phosphomannose isomerase type I catalytic" evidence="11">
    <location>
        <begin position="101"/>
        <end position="146"/>
    </location>
</feature>
<keyword evidence="5" id="KW-0479">Metal-binding</keyword>
<keyword evidence="14" id="KW-1185">Reference proteome</keyword>
<feature type="region of interest" description="Disordered" evidence="10">
    <location>
        <begin position="60"/>
        <end position="97"/>
    </location>
</feature>
<dbReference type="InterPro" id="IPR046457">
    <property type="entry name" value="PMI_typeI_cat"/>
</dbReference>
<keyword evidence="7 13" id="KW-0413">Isomerase</keyword>
<feature type="compositionally biased region" description="Basic and acidic residues" evidence="10">
    <location>
        <begin position="238"/>
        <end position="248"/>
    </location>
</feature>
<reference evidence="13 14" key="1">
    <citation type="submission" date="2020-10" db="EMBL/GenBank/DDBJ databases">
        <title>Myceligenerans pegani sp. nov., an endophytic actinomycete isolated from Peganum harmala L. in Xinjiang, China.</title>
        <authorList>
            <person name="Xin L."/>
        </authorList>
    </citation>
    <scope>NUCLEOTIDE SEQUENCE [LARGE SCALE GENOMIC DNA]</scope>
    <source>
        <strain evidence="13 14">TRM65318</strain>
    </source>
</reference>
<gene>
    <name evidence="13" type="primary">manA</name>
    <name evidence="13" type="ORF">IHE71_11760</name>
</gene>
<dbReference type="Gene3D" id="2.60.120.10">
    <property type="entry name" value="Jelly Rolls"/>
    <property type="match status" value="2"/>
</dbReference>
<dbReference type="PANTHER" id="PTHR10309:SF0">
    <property type="entry name" value="MANNOSE-6-PHOSPHATE ISOMERASE"/>
    <property type="match status" value="1"/>
</dbReference>
<dbReference type="CDD" id="cd07011">
    <property type="entry name" value="cupin_PMI_type_I_N"/>
    <property type="match status" value="1"/>
</dbReference>
<evidence type="ECO:0000313" key="13">
    <source>
        <dbReference type="EMBL" id="MBE1876383.1"/>
    </source>
</evidence>
<dbReference type="Gene3D" id="1.10.441.10">
    <property type="entry name" value="Phosphomannose Isomerase, domain 2"/>
    <property type="match status" value="1"/>
</dbReference>
<dbReference type="InterPro" id="IPR016305">
    <property type="entry name" value="Mannose-6-P_Isomerase"/>
</dbReference>
<dbReference type="InterPro" id="IPR049071">
    <property type="entry name" value="MPI_cupin_dom"/>
</dbReference>
<comment type="catalytic activity">
    <reaction evidence="1">
        <text>D-mannose 6-phosphate = D-fructose 6-phosphate</text>
        <dbReference type="Rhea" id="RHEA:12356"/>
        <dbReference type="ChEBI" id="CHEBI:58735"/>
        <dbReference type="ChEBI" id="CHEBI:61527"/>
        <dbReference type="EC" id="5.3.1.8"/>
    </reaction>
</comment>
<dbReference type="Pfam" id="PF20511">
    <property type="entry name" value="PMI_typeI_cat"/>
    <property type="match status" value="2"/>
</dbReference>
<dbReference type="GO" id="GO:0004476">
    <property type="term" value="F:mannose-6-phosphate isomerase activity"/>
    <property type="evidence" value="ECO:0007669"/>
    <property type="project" value="UniProtKB-EC"/>
</dbReference>
<comment type="similarity">
    <text evidence="3">Belongs to the mannose-6-phosphate isomerase type 1 family.</text>
</comment>
<organism evidence="13 14">
    <name type="scientific">Myceligenerans pegani</name>
    <dbReference type="NCBI Taxonomy" id="2776917"/>
    <lineage>
        <taxon>Bacteria</taxon>
        <taxon>Bacillati</taxon>
        <taxon>Actinomycetota</taxon>
        <taxon>Actinomycetes</taxon>
        <taxon>Micrococcales</taxon>
        <taxon>Promicromonosporaceae</taxon>
        <taxon>Myceligenerans</taxon>
    </lineage>
</organism>
<accession>A0ABR9MZX6</accession>
<dbReference type="InterPro" id="IPR001250">
    <property type="entry name" value="Man6P_Isoase-1"/>
</dbReference>
<evidence type="ECO:0000256" key="5">
    <source>
        <dbReference type="ARBA" id="ARBA00022723"/>
    </source>
</evidence>
<evidence type="ECO:0000256" key="9">
    <source>
        <dbReference type="ARBA" id="ARBA00030762"/>
    </source>
</evidence>
<dbReference type="Proteomes" id="UP000625527">
    <property type="component" value="Unassembled WGS sequence"/>
</dbReference>